<evidence type="ECO:0000313" key="1">
    <source>
        <dbReference type="EMBL" id="KKL17955.1"/>
    </source>
</evidence>
<proteinExistence type="predicted"/>
<protein>
    <submittedName>
        <fullName evidence="1">Uncharacterized protein</fullName>
    </submittedName>
</protein>
<organism evidence="1">
    <name type="scientific">marine sediment metagenome</name>
    <dbReference type="NCBI Taxonomy" id="412755"/>
    <lineage>
        <taxon>unclassified sequences</taxon>
        <taxon>metagenomes</taxon>
        <taxon>ecological metagenomes</taxon>
    </lineage>
</organism>
<dbReference type="AlphaFoldDB" id="A0A0F9B8K1"/>
<reference evidence="1" key="1">
    <citation type="journal article" date="2015" name="Nature">
        <title>Complex archaea that bridge the gap between prokaryotes and eukaryotes.</title>
        <authorList>
            <person name="Spang A."/>
            <person name="Saw J.H."/>
            <person name="Jorgensen S.L."/>
            <person name="Zaremba-Niedzwiedzka K."/>
            <person name="Martijn J."/>
            <person name="Lind A.E."/>
            <person name="van Eijk R."/>
            <person name="Schleper C."/>
            <person name="Guy L."/>
            <person name="Ettema T.J."/>
        </authorList>
    </citation>
    <scope>NUCLEOTIDE SEQUENCE</scope>
</reference>
<name>A0A0F9B8K1_9ZZZZ</name>
<gene>
    <name evidence="1" type="ORF">LCGC14_2480370</name>
</gene>
<dbReference type="EMBL" id="LAZR01039055">
    <property type="protein sequence ID" value="KKL17955.1"/>
    <property type="molecule type" value="Genomic_DNA"/>
</dbReference>
<accession>A0A0F9B8K1</accession>
<sequence length="155" mass="18152">MIKRGTIRSIKFALMVSRIAKPIGVNSELEDGNHILMWDFDDVPLEKVEFSLGVVSTRFMLSDIYILRTKEPDNYIAYCFSSFDWRQAVNIVIQTVYVDWQFVRFGVFRNKFTLRVTAKSGDHPYLVKRLEGKVLATAKPEDLKSWCRYETISWK</sequence>
<comment type="caution">
    <text evidence="1">The sequence shown here is derived from an EMBL/GenBank/DDBJ whole genome shotgun (WGS) entry which is preliminary data.</text>
</comment>